<proteinExistence type="predicted"/>
<dbReference type="AlphaFoldDB" id="A0A9I9DSF8"/>
<accession>A0A9I9DSF8</accession>
<name>A0A9I9DSF8_CUCME</name>
<evidence type="ECO:0000256" key="1">
    <source>
        <dbReference type="SAM" id="MobiDB-lite"/>
    </source>
</evidence>
<protein>
    <submittedName>
        <fullName evidence="2">Uncharacterized protein</fullName>
    </submittedName>
</protein>
<dbReference type="EnsemblPlants" id="MELO3C023020.2.1">
    <property type="protein sequence ID" value="MELO3C023020.2.1"/>
    <property type="gene ID" value="MELO3C023020.2"/>
</dbReference>
<feature type="region of interest" description="Disordered" evidence="1">
    <location>
        <begin position="1"/>
        <end position="26"/>
    </location>
</feature>
<sequence length="67" mass="8107">MKKNGDVGERRKLNPRLRLADETRDTDKDDTIKLATELDDLDREWRRTTCDREVNEEQKRQRLGFFL</sequence>
<organism evidence="2">
    <name type="scientific">Cucumis melo</name>
    <name type="common">Muskmelon</name>
    <dbReference type="NCBI Taxonomy" id="3656"/>
    <lineage>
        <taxon>Eukaryota</taxon>
        <taxon>Viridiplantae</taxon>
        <taxon>Streptophyta</taxon>
        <taxon>Embryophyta</taxon>
        <taxon>Tracheophyta</taxon>
        <taxon>Spermatophyta</taxon>
        <taxon>Magnoliopsida</taxon>
        <taxon>eudicotyledons</taxon>
        <taxon>Gunneridae</taxon>
        <taxon>Pentapetalae</taxon>
        <taxon>rosids</taxon>
        <taxon>fabids</taxon>
        <taxon>Cucurbitales</taxon>
        <taxon>Cucurbitaceae</taxon>
        <taxon>Benincaseae</taxon>
        <taxon>Cucumis</taxon>
    </lineage>
</organism>
<evidence type="ECO:0000313" key="2">
    <source>
        <dbReference type="EnsemblPlants" id="MELO3C023020.2.1"/>
    </source>
</evidence>
<dbReference type="Gramene" id="MELO3C023020.2.1">
    <property type="protein sequence ID" value="MELO3C023020.2.1"/>
    <property type="gene ID" value="MELO3C023020.2"/>
</dbReference>
<reference evidence="2" key="1">
    <citation type="submission" date="2023-03" db="UniProtKB">
        <authorList>
            <consortium name="EnsemblPlants"/>
        </authorList>
    </citation>
    <scope>IDENTIFICATION</scope>
</reference>